<feature type="compositionally biased region" description="Polar residues" evidence="1">
    <location>
        <begin position="223"/>
        <end position="236"/>
    </location>
</feature>
<feature type="compositionally biased region" description="Low complexity" evidence="1">
    <location>
        <begin position="59"/>
        <end position="71"/>
    </location>
</feature>
<dbReference type="Proteomes" id="UP000183809">
    <property type="component" value="Unassembled WGS sequence"/>
</dbReference>
<dbReference type="GeneID" id="31020074"/>
<evidence type="ECO:0000256" key="1">
    <source>
        <dbReference type="SAM" id="MobiDB-lite"/>
    </source>
</evidence>
<protein>
    <submittedName>
        <fullName evidence="2">Uncharacterized protein</fullName>
    </submittedName>
</protein>
<feature type="compositionally biased region" description="Polar residues" evidence="1">
    <location>
        <begin position="1"/>
        <end position="16"/>
    </location>
</feature>
<evidence type="ECO:0000313" key="2">
    <source>
        <dbReference type="EMBL" id="OJD36817.1"/>
    </source>
</evidence>
<dbReference type="EMBL" id="MNUE01000009">
    <property type="protein sequence ID" value="OJD36817.1"/>
    <property type="molecule type" value="Genomic_DNA"/>
</dbReference>
<comment type="caution">
    <text evidence="2">The sequence shown here is derived from an EMBL/GenBank/DDBJ whole genome shotgun (WGS) entry which is preliminary data.</text>
</comment>
<feature type="region of interest" description="Disordered" evidence="1">
    <location>
        <begin position="1"/>
        <end position="27"/>
    </location>
</feature>
<evidence type="ECO:0000313" key="3">
    <source>
        <dbReference type="Proteomes" id="UP000183809"/>
    </source>
</evidence>
<dbReference type="OrthoDB" id="10656196at2759"/>
<dbReference type="RefSeq" id="XP_020133077.1">
    <property type="nucleotide sequence ID" value="XM_020279810.1"/>
</dbReference>
<gene>
    <name evidence="2" type="ORF">BKCO1_9000166</name>
</gene>
<sequence>MSNPFPSDWSLSSPKEQTAPPARPPLIPLRNLSLKNAFGYCGQIISRLSADWSLPALDRSSSTRESSTPSSPITPADEYSDYNNNNDKASASSSSSYKFPFPCSPRAKQQRWRTEMRDLCNSQLGLQLAIVLPECTSATAPSSSASRPSQCCCQRMELRHSEGPGGDAIPVLDLDAVHEEEDQSSSIGGGGGEGGGAESTQAGPEEEASGDDTVRLNAGAAAVSSNSRSSIRTNGSELAKYAGRLVAPRDLLFE</sequence>
<organism evidence="2 3">
    <name type="scientific">Diplodia corticola</name>
    <dbReference type="NCBI Taxonomy" id="236234"/>
    <lineage>
        <taxon>Eukaryota</taxon>
        <taxon>Fungi</taxon>
        <taxon>Dikarya</taxon>
        <taxon>Ascomycota</taxon>
        <taxon>Pezizomycotina</taxon>
        <taxon>Dothideomycetes</taxon>
        <taxon>Dothideomycetes incertae sedis</taxon>
        <taxon>Botryosphaeriales</taxon>
        <taxon>Botryosphaeriaceae</taxon>
        <taxon>Diplodia</taxon>
    </lineage>
</organism>
<feature type="compositionally biased region" description="Gly residues" evidence="1">
    <location>
        <begin position="187"/>
        <end position="197"/>
    </location>
</feature>
<reference evidence="2 3" key="1">
    <citation type="submission" date="2016-10" db="EMBL/GenBank/DDBJ databases">
        <title>Proteomics and genomics reveal pathogen-plant mechanisms compatible with a hemibiotrophic lifestyle of Diplodia corticola.</title>
        <authorList>
            <person name="Fernandes I."/>
            <person name="De Jonge R."/>
            <person name="Van De Peer Y."/>
            <person name="Devreese B."/>
            <person name="Alves A."/>
            <person name="Esteves A.C."/>
        </authorList>
    </citation>
    <scope>NUCLEOTIDE SEQUENCE [LARGE SCALE GENOMIC DNA]</scope>
    <source>
        <strain evidence="2 3">CBS 112549</strain>
    </source>
</reference>
<keyword evidence="3" id="KW-1185">Reference proteome</keyword>
<name>A0A1J9R8G4_9PEZI</name>
<accession>A0A1J9R8G4</accession>
<dbReference type="AlphaFoldDB" id="A0A1J9R8G4"/>
<feature type="region of interest" description="Disordered" evidence="1">
    <location>
        <begin position="178"/>
        <end position="240"/>
    </location>
</feature>
<feature type="region of interest" description="Disordered" evidence="1">
    <location>
        <begin position="59"/>
        <end position="104"/>
    </location>
</feature>
<feature type="compositionally biased region" description="Low complexity" evidence="1">
    <location>
        <begin position="81"/>
        <end position="98"/>
    </location>
</feature>
<proteinExistence type="predicted"/>